<evidence type="ECO:0000313" key="6">
    <source>
        <dbReference type="Proteomes" id="UP000276437"/>
    </source>
</evidence>
<sequence length="176" mass="20243">MPPDVFRLLHSSYQGICILNWNFKKKYQNESAKKIFAERCPELFQQLEKICRNFSEMVNDVNNPLISHSGMLHFLSGTLVFSCLRLGKAEKTCYYIIFDYISLLENELTNEIALTPREREIVQIMAMGKTNKEISKILCIGLETVKSHIRNLFAKTGATSRVELIGKVLQLPRQAQ</sequence>
<dbReference type="PRINTS" id="PR00038">
    <property type="entry name" value="HTHLUXR"/>
</dbReference>
<keyword evidence="3" id="KW-0804">Transcription</keyword>
<dbReference type="SUPFAM" id="SSF46894">
    <property type="entry name" value="C-terminal effector domain of the bipartite response regulators"/>
    <property type="match status" value="1"/>
</dbReference>
<dbReference type="CDD" id="cd06170">
    <property type="entry name" value="LuxR_C_like"/>
    <property type="match status" value="1"/>
</dbReference>
<dbReference type="PANTHER" id="PTHR44688">
    <property type="entry name" value="DNA-BINDING TRANSCRIPTIONAL ACTIVATOR DEVR_DOSR"/>
    <property type="match status" value="1"/>
</dbReference>
<dbReference type="PANTHER" id="PTHR44688:SF16">
    <property type="entry name" value="DNA-BINDING TRANSCRIPTIONAL ACTIVATOR DEVR_DOSR"/>
    <property type="match status" value="1"/>
</dbReference>
<dbReference type="GO" id="GO:0003677">
    <property type="term" value="F:DNA binding"/>
    <property type="evidence" value="ECO:0007669"/>
    <property type="project" value="UniProtKB-KW"/>
</dbReference>
<reference evidence="5 6" key="1">
    <citation type="journal article" date="2018" name="Int. J. Syst. Evol. Microbiol.">
        <title>Methylomusa anaerophila gen. nov., sp. nov., an anaerobic methanol-utilizing bacterium isolated from a microbial fuel cell.</title>
        <authorList>
            <person name="Amano N."/>
            <person name="Yamamuro A."/>
            <person name="Miyahara M."/>
            <person name="Kouzuma A."/>
            <person name="Abe T."/>
            <person name="Watanabe K."/>
        </authorList>
    </citation>
    <scope>NUCLEOTIDE SEQUENCE [LARGE SCALE GENOMIC DNA]</scope>
    <source>
        <strain evidence="5 6">MMFC1</strain>
    </source>
</reference>
<dbReference type="SMART" id="SM00421">
    <property type="entry name" value="HTH_LUXR"/>
    <property type="match status" value="1"/>
</dbReference>
<evidence type="ECO:0000259" key="4">
    <source>
        <dbReference type="PROSITE" id="PS50043"/>
    </source>
</evidence>
<dbReference type="GO" id="GO:0006355">
    <property type="term" value="P:regulation of DNA-templated transcription"/>
    <property type="evidence" value="ECO:0007669"/>
    <property type="project" value="InterPro"/>
</dbReference>
<gene>
    <name evidence="5" type="ORF">MAMMFC1_02502</name>
</gene>
<dbReference type="AlphaFoldDB" id="A0A348AL69"/>
<keyword evidence="6" id="KW-1185">Reference proteome</keyword>
<evidence type="ECO:0000256" key="3">
    <source>
        <dbReference type="ARBA" id="ARBA00023163"/>
    </source>
</evidence>
<keyword evidence="1" id="KW-0805">Transcription regulation</keyword>
<dbReference type="InterPro" id="IPR000792">
    <property type="entry name" value="Tscrpt_reg_LuxR_C"/>
</dbReference>
<dbReference type="InterPro" id="IPR036388">
    <property type="entry name" value="WH-like_DNA-bd_sf"/>
</dbReference>
<dbReference type="Pfam" id="PF00196">
    <property type="entry name" value="GerE"/>
    <property type="match status" value="1"/>
</dbReference>
<dbReference type="KEGG" id="mana:MAMMFC1_02502"/>
<protein>
    <submittedName>
        <fullName evidence="5">Putative HTH-type transcriptional regulator/MT0914</fullName>
    </submittedName>
</protein>
<proteinExistence type="predicted"/>
<dbReference type="InterPro" id="IPR016032">
    <property type="entry name" value="Sig_transdc_resp-reg_C-effctor"/>
</dbReference>
<keyword evidence="2" id="KW-0238">DNA-binding</keyword>
<evidence type="ECO:0000256" key="2">
    <source>
        <dbReference type="ARBA" id="ARBA00023125"/>
    </source>
</evidence>
<evidence type="ECO:0000313" key="5">
    <source>
        <dbReference type="EMBL" id="BBB91817.1"/>
    </source>
</evidence>
<organism evidence="5 6">
    <name type="scientific">Methylomusa anaerophila</name>
    <dbReference type="NCBI Taxonomy" id="1930071"/>
    <lineage>
        <taxon>Bacteria</taxon>
        <taxon>Bacillati</taxon>
        <taxon>Bacillota</taxon>
        <taxon>Negativicutes</taxon>
        <taxon>Selenomonadales</taxon>
        <taxon>Sporomusaceae</taxon>
        <taxon>Methylomusa</taxon>
    </lineage>
</organism>
<dbReference type="Gene3D" id="1.10.10.10">
    <property type="entry name" value="Winged helix-like DNA-binding domain superfamily/Winged helix DNA-binding domain"/>
    <property type="match status" value="1"/>
</dbReference>
<dbReference type="Proteomes" id="UP000276437">
    <property type="component" value="Chromosome"/>
</dbReference>
<name>A0A348AL69_9FIRM</name>
<feature type="domain" description="HTH luxR-type" evidence="4">
    <location>
        <begin position="107"/>
        <end position="172"/>
    </location>
</feature>
<evidence type="ECO:0000256" key="1">
    <source>
        <dbReference type="ARBA" id="ARBA00023015"/>
    </source>
</evidence>
<dbReference type="PROSITE" id="PS50043">
    <property type="entry name" value="HTH_LUXR_2"/>
    <property type="match status" value="1"/>
</dbReference>
<dbReference type="EMBL" id="AP018449">
    <property type="protein sequence ID" value="BBB91817.1"/>
    <property type="molecule type" value="Genomic_DNA"/>
</dbReference>
<accession>A0A348AL69</accession>
<dbReference type="PROSITE" id="PS00622">
    <property type="entry name" value="HTH_LUXR_1"/>
    <property type="match status" value="1"/>
</dbReference>